<dbReference type="Gene3D" id="3.30.565.10">
    <property type="entry name" value="Histidine kinase-like ATPase, C-terminal domain"/>
    <property type="match status" value="1"/>
</dbReference>
<dbReference type="GO" id="GO:0005524">
    <property type="term" value="F:ATP binding"/>
    <property type="evidence" value="ECO:0007669"/>
    <property type="project" value="UniProtKB-KW"/>
</dbReference>
<dbReference type="CDD" id="cd00082">
    <property type="entry name" value="HisKA"/>
    <property type="match status" value="1"/>
</dbReference>
<keyword evidence="8" id="KW-0812">Transmembrane</keyword>
<dbReference type="GO" id="GO:0007234">
    <property type="term" value="P:osmosensory signaling via phosphorelay pathway"/>
    <property type="evidence" value="ECO:0007669"/>
    <property type="project" value="TreeGrafter"/>
</dbReference>
<keyword evidence="3" id="KW-0808">Transferase</keyword>
<dbReference type="SUPFAM" id="SSF47384">
    <property type="entry name" value="Homodimeric domain of signal transducing histidine kinase"/>
    <property type="match status" value="1"/>
</dbReference>
<evidence type="ECO:0000256" key="5">
    <source>
        <dbReference type="ARBA" id="ARBA00022777"/>
    </source>
</evidence>
<dbReference type="AlphaFoldDB" id="A0AA88C5P8"/>
<evidence type="ECO:0000313" key="11">
    <source>
        <dbReference type="Proteomes" id="UP000628442"/>
    </source>
</evidence>
<evidence type="ECO:0000256" key="8">
    <source>
        <dbReference type="SAM" id="Phobius"/>
    </source>
</evidence>
<evidence type="ECO:0000256" key="2">
    <source>
        <dbReference type="ARBA" id="ARBA00012438"/>
    </source>
</evidence>
<evidence type="ECO:0000259" key="9">
    <source>
        <dbReference type="PROSITE" id="PS50109"/>
    </source>
</evidence>
<keyword evidence="7" id="KW-0902">Two-component regulatory system</keyword>
<accession>A0AA88C5P8</accession>
<organism evidence="10 11">
    <name type="scientific">Pseudoduganella albidiflava</name>
    <dbReference type="NCBI Taxonomy" id="321983"/>
    <lineage>
        <taxon>Bacteria</taxon>
        <taxon>Pseudomonadati</taxon>
        <taxon>Pseudomonadota</taxon>
        <taxon>Betaproteobacteria</taxon>
        <taxon>Burkholderiales</taxon>
        <taxon>Oxalobacteraceae</taxon>
        <taxon>Telluria group</taxon>
        <taxon>Pseudoduganella</taxon>
    </lineage>
</organism>
<feature type="transmembrane region" description="Helical" evidence="8">
    <location>
        <begin position="70"/>
        <end position="88"/>
    </location>
</feature>
<comment type="caution">
    <text evidence="10">The sequence shown here is derived from an EMBL/GenBank/DDBJ whole genome shotgun (WGS) entry which is preliminary data.</text>
</comment>
<keyword evidence="4" id="KW-0547">Nucleotide-binding</keyword>
<dbReference type="InterPro" id="IPR003594">
    <property type="entry name" value="HATPase_dom"/>
</dbReference>
<dbReference type="InterPro" id="IPR003661">
    <property type="entry name" value="HisK_dim/P_dom"/>
</dbReference>
<protein>
    <recommendedName>
        <fullName evidence="2">histidine kinase</fullName>
        <ecNumber evidence="2">2.7.13.3</ecNumber>
    </recommendedName>
</protein>
<dbReference type="SMART" id="SM00387">
    <property type="entry name" value="HATPase_c"/>
    <property type="match status" value="1"/>
</dbReference>
<comment type="catalytic activity">
    <reaction evidence="1">
        <text>ATP + protein L-histidine = ADP + protein N-phospho-L-histidine.</text>
        <dbReference type="EC" id="2.7.13.3"/>
    </reaction>
</comment>
<dbReference type="GO" id="GO:0000156">
    <property type="term" value="F:phosphorelay response regulator activity"/>
    <property type="evidence" value="ECO:0007669"/>
    <property type="project" value="TreeGrafter"/>
</dbReference>
<dbReference type="InterPro" id="IPR036890">
    <property type="entry name" value="HATPase_C_sf"/>
</dbReference>
<evidence type="ECO:0000313" key="10">
    <source>
        <dbReference type="EMBL" id="GGY66214.1"/>
    </source>
</evidence>
<gene>
    <name evidence="10" type="ORF">GCM10007387_55580</name>
</gene>
<dbReference type="SUPFAM" id="SSF55874">
    <property type="entry name" value="ATPase domain of HSP90 chaperone/DNA topoisomerase II/histidine kinase"/>
    <property type="match status" value="1"/>
</dbReference>
<dbReference type="GO" id="GO:0000155">
    <property type="term" value="F:phosphorelay sensor kinase activity"/>
    <property type="evidence" value="ECO:0007669"/>
    <property type="project" value="InterPro"/>
</dbReference>
<dbReference type="Proteomes" id="UP000628442">
    <property type="component" value="Unassembled WGS sequence"/>
</dbReference>
<feature type="transmembrane region" description="Helical" evidence="8">
    <location>
        <begin position="95"/>
        <end position="114"/>
    </location>
</feature>
<keyword evidence="8" id="KW-0472">Membrane</keyword>
<evidence type="ECO:0000256" key="3">
    <source>
        <dbReference type="ARBA" id="ARBA00022679"/>
    </source>
</evidence>
<dbReference type="EMBL" id="BMWV01000020">
    <property type="protein sequence ID" value="GGY66214.1"/>
    <property type="molecule type" value="Genomic_DNA"/>
</dbReference>
<keyword evidence="8" id="KW-1133">Transmembrane helix</keyword>
<dbReference type="InterPro" id="IPR050351">
    <property type="entry name" value="BphY/WalK/GraS-like"/>
</dbReference>
<feature type="transmembrane region" description="Helical" evidence="8">
    <location>
        <begin position="170"/>
        <end position="189"/>
    </location>
</feature>
<dbReference type="Gene3D" id="1.10.287.130">
    <property type="match status" value="1"/>
</dbReference>
<evidence type="ECO:0000256" key="7">
    <source>
        <dbReference type="ARBA" id="ARBA00023012"/>
    </source>
</evidence>
<feature type="transmembrane region" description="Helical" evidence="8">
    <location>
        <begin position="36"/>
        <end position="58"/>
    </location>
</feature>
<dbReference type="PANTHER" id="PTHR42878">
    <property type="entry name" value="TWO-COMPONENT HISTIDINE KINASE"/>
    <property type="match status" value="1"/>
</dbReference>
<evidence type="ECO:0000256" key="4">
    <source>
        <dbReference type="ARBA" id="ARBA00022741"/>
    </source>
</evidence>
<evidence type="ECO:0000256" key="1">
    <source>
        <dbReference type="ARBA" id="ARBA00000085"/>
    </source>
</evidence>
<name>A0AA88C5P8_9BURK</name>
<reference evidence="10" key="2">
    <citation type="submission" date="2022-12" db="EMBL/GenBank/DDBJ databases">
        <authorList>
            <person name="Sun Q."/>
            <person name="Kim S."/>
        </authorList>
    </citation>
    <scope>NUCLEOTIDE SEQUENCE</scope>
    <source>
        <strain evidence="10">KCTC 12343</strain>
    </source>
</reference>
<dbReference type="InterPro" id="IPR005467">
    <property type="entry name" value="His_kinase_dom"/>
</dbReference>
<evidence type="ECO:0000256" key="6">
    <source>
        <dbReference type="ARBA" id="ARBA00022840"/>
    </source>
</evidence>
<dbReference type="Pfam" id="PF02518">
    <property type="entry name" value="HATPase_c"/>
    <property type="match status" value="1"/>
</dbReference>
<feature type="domain" description="Histidine kinase" evidence="9">
    <location>
        <begin position="208"/>
        <end position="425"/>
    </location>
</feature>
<dbReference type="PROSITE" id="PS50109">
    <property type="entry name" value="HIS_KIN"/>
    <property type="match status" value="1"/>
</dbReference>
<dbReference type="GO" id="GO:0030295">
    <property type="term" value="F:protein kinase activator activity"/>
    <property type="evidence" value="ECO:0007669"/>
    <property type="project" value="TreeGrafter"/>
</dbReference>
<sequence length="433" mass="48029">MLVLSHHTAMHHDAIERAAGGFIGRLARRHRGGERAAIQAFVLGWLSVILHPLYFVVFTWVFPQPYESPALRLLGTLVGAAGIAAARYRTRWCELYVPVALTFVLPFFGSYMFMMNSASSAWTQCLTVMIVGLFHFPTALALRCYAGGIALACLGVAWQGKGEVLLSHGVLEQLPVHAMIVLLLSLARFSRVALEQEKMAGLGEGLGAVAHEMRTPLAAMEANVRGLTRMLQALPAGQPDDLRHALGRVQYEVRHMNHLIDLFLLSANAVRRRHEPFETVSMADAVQAVLRRYPFTSPEQSEAVTVEVRGNFRFAGQHELTVVILLNLLRNALKAIHRAGKGRVRIVVDGNRRSPRLLFIDTACGIAARRLPLIFQRFYAYPAHNGTGIGLALCRQIMRAWNAEIRCVSREHAYSIFVLEFPVQRSTPPSGDS</sequence>
<dbReference type="PANTHER" id="PTHR42878:SF7">
    <property type="entry name" value="SENSOR HISTIDINE KINASE GLRK"/>
    <property type="match status" value="1"/>
</dbReference>
<keyword evidence="6" id="KW-0067">ATP-binding</keyword>
<dbReference type="SMART" id="SM00388">
    <property type="entry name" value="HisKA"/>
    <property type="match status" value="1"/>
</dbReference>
<feature type="transmembrane region" description="Helical" evidence="8">
    <location>
        <begin position="134"/>
        <end position="158"/>
    </location>
</feature>
<reference evidence="10" key="1">
    <citation type="journal article" date="2014" name="Int. J. Syst. Evol. Microbiol.">
        <title>Complete genome sequence of Corynebacterium casei LMG S-19264T (=DSM 44701T), isolated from a smear-ripened cheese.</title>
        <authorList>
            <consortium name="US DOE Joint Genome Institute (JGI-PGF)"/>
            <person name="Walter F."/>
            <person name="Albersmeier A."/>
            <person name="Kalinowski J."/>
            <person name="Ruckert C."/>
        </authorList>
    </citation>
    <scope>NUCLEOTIDE SEQUENCE</scope>
    <source>
        <strain evidence="10">KCTC 12343</strain>
    </source>
</reference>
<dbReference type="Pfam" id="PF00512">
    <property type="entry name" value="HisKA"/>
    <property type="match status" value="1"/>
</dbReference>
<dbReference type="EC" id="2.7.13.3" evidence="2"/>
<keyword evidence="5 10" id="KW-0418">Kinase</keyword>
<proteinExistence type="predicted"/>
<dbReference type="InterPro" id="IPR036097">
    <property type="entry name" value="HisK_dim/P_sf"/>
</dbReference>